<evidence type="ECO:0000313" key="2">
    <source>
        <dbReference type="EMBL" id="QOV88043.1"/>
    </source>
</evidence>
<dbReference type="RefSeq" id="WP_206291006.1">
    <property type="nucleotide sequence ID" value="NZ_CP063458.1"/>
</dbReference>
<reference evidence="2 3" key="1">
    <citation type="submission" date="2020-10" db="EMBL/GenBank/DDBJ databases">
        <title>Wide distribution of Phycisphaera-like planctomycetes from WD2101 soil group in peatlands and genome analysis of the first cultivated representative.</title>
        <authorList>
            <person name="Dedysh S.N."/>
            <person name="Beletsky A.V."/>
            <person name="Ivanova A."/>
            <person name="Kulichevskaya I.S."/>
            <person name="Suzina N.E."/>
            <person name="Philippov D.A."/>
            <person name="Rakitin A.L."/>
            <person name="Mardanov A.V."/>
            <person name="Ravin N.V."/>
        </authorList>
    </citation>
    <scope>NUCLEOTIDE SEQUENCE [LARGE SCALE GENOMIC DNA]</scope>
    <source>
        <strain evidence="2 3">M1803</strain>
    </source>
</reference>
<organism evidence="2 3">
    <name type="scientific">Humisphaera borealis</name>
    <dbReference type="NCBI Taxonomy" id="2807512"/>
    <lineage>
        <taxon>Bacteria</taxon>
        <taxon>Pseudomonadati</taxon>
        <taxon>Planctomycetota</taxon>
        <taxon>Phycisphaerae</taxon>
        <taxon>Tepidisphaerales</taxon>
        <taxon>Tepidisphaeraceae</taxon>
        <taxon>Humisphaera</taxon>
    </lineage>
</organism>
<evidence type="ECO:0000313" key="3">
    <source>
        <dbReference type="Proteomes" id="UP000593765"/>
    </source>
</evidence>
<keyword evidence="1" id="KW-0732">Signal</keyword>
<evidence type="ECO:0000256" key="1">
    <source>
        <dbReference type="SAM" id="SignalP"/>
    </source>
</evidence>
<dbReference type="Proteomes" id="UP000593765">
    <property type="component" value="Chromosome"/>
</dbReference>
<proteinExistence type="predicted"/>
<gene>
    <name evidence="2" type="ORF">IPV69_17460</name>
</gene>
<feature type="signal peptide" evidence="1">
    <location>
        <begin position="1"/>
        <end position="24"/>
    </location>
</feature>
<keyword evidence="3" id="KW-1185">Reference proteome</keyword>
<dbReference type="KEGG" id="hbs:IPV69_17460"/>
<dbReference type="AlphaFoldDB" id="A0A7M2WRJ1"/>
<sequence>MGWRLRTILAVCGSAVALLYLASAGCGRGGQGYFSPDTLDCRTHSEWLVPLTRIAVYRGTSSTHRYAAVDWLIAEGFWSKSDSSDPRWLPTFQWNQQWMDGESQFHRELGWRGEEWVQWSKENPEMAKALWPKVLIALRRTGVTHTADGSDLMFAARLARTVEEFEELVDELVAARPRR</sequence>
<protein>
    <submittedName>
        <fullName evidence="2">Uncharacterized protein</fullName>
    </submittedName>
</protein>
<dbReference type="PROSITE" id="PS51257">
    <property type="entry name" value="PROKAR_LIPOPROTEIN"/>
    <property type="match status" value="1"/>
</dbReference>
<name>A0A7M2WRJ1_9BACT</name>
<dbReference type="EMBL" id="CP063458">
    <property type="protein sequence ID" value="QOV88043.1"/>
    <property type="molecule type" value="Genomic_DNA"/>
</dbReference>
<accession>A0A7M2WRJ1</accession>
<feature type="chain" id="PRO_5034204989" evidence="1">
    <location>
        <begin position="25"/>
        <end position="179"/>
    </location>
</feature>